<evidence type="ECO:0000313" key="3">
    <source>
        <dbReference type="Proteomes" id="UP000267606"/>
    </source>
</evidence>
<dbReference type="InterPro" id="IPR010255">
    <property type="entry name" value="Haem_peroxidase_sf"/>
</dbReference>
<dbReference type="GO" id="GO:0020037">
    <property type="term" value="F:heme binding"/>
    <property type="evidence" value="ECO:0007669"/>
    <property type="project" value="InterPro"/>
</dbReference>
<dbReference type="GO" id="GO:0004601">
    <property type="term" value="F:peroxidase activity"/>
    <property type="evidence" value="ECO:0007669"/>
    <property type="project" value="UniProtKB-KW"/>
</dbReference>
<name>A0A3P7V3A9_9BILA</name>
<protein>
    <recommendedName>
        <fullName evidence="4">Animal hem peroxidase</fullName>
    </recommendedName>
</protein>
<dbReference type="PROSITE" id="PS50292">
    <property type="entry name" value="PEROXIDASE_3"/>
    <property type="match status" value="2"/>
</dbReference>
<evidence type="ECO:0000256" key="1">
    <source>
        <dbReference type="ARBA" id="ARBA00022559"/>
    </source>
</evidence>
<reference evidence="2 3" key="1">
    <citation type="submission" date="2018-11" db="EMBL/GenBank/DDBJ databases">
        <authorList>
            <consortium name="Pathogen Informatics"/>
        </authorList>
    </citation>
    <scope>NUCLEOTIDE SEQUENCE [LARGE SCALE GENOMIC DNA]</scope>
</reference>
<dbReference type="AlphaFoldDB" id="A0A3P7V3A9"/>
<organism evidence="2 3">
    <name type="scientific">Onchocerca flexuosa</name>
    <dbReference type="NCBI Taxonomy" id="387005"/>
    <lineage>
        <taxon>Eukaryota</taxon>
        <taxon>Metazoa</taxon>
        <taxon>Ecdysozoa</taxon>
        <taxon>Nematoda</taxon>
        <taxon>Chromadorea</taxon>
        <taxon>Rhabditida</taxon>
        <taxon>Spirurina</taxon>
        <taxon>Spiruromorpha</taxon>
        <taxon>Filarioidea</taxon>
        <taxon>Onchocercidae</taxon>
        <taxon>Onchocerca</taxon>
    </lineage>
</organism>
<sequence>MIIFNFAKIRRGDRFWYENFFVPTAFTLEQLGEIRKTTLARIICDNSDDILQIQPNVFIIADIYTNFPVRCNSTIIDTIDLTKWTDQEPRLKLPITTATLEKAILLGAKHAKYLNEIEANRINAHGDRNINRIRNSAFREHSILMAPKNISLEISRRAEILRETTKILLTGDGLSEEERLPLELDLPTLQRLLPETDVSQFIGSITNFLGDENPSVEECLPQPLPCDHTTKYRTFSGWCNNLKFPHYGNAFAPMRRLLNPIYEDGFDSPRILGVDGRKLPSARRISNVMHAEVPAFHSKYTHMLMQMGQLIDHDFAHSPVSRGPGNTILDCSRCDSPETVSIHCFPIPIESGDPYFPHLHDNGEPRCISFARSLLGQLTLGYRNQICL</sequence>
<evidence type="ECO:0008006" key="4">
    <source>
        <dbReference type="Google" id="ProtNLM"/>
    </source>
</evidence>
<keyword evidence="1" id="KW-0575">Peroxidase</keyword>
<dbReference type="PANTHER" id="PTHR11475:SF131">
    <property type="entry name" value="PEROXIDASE"/>
    <property type="match status" value="1"/>
</dbReference>
<keyword evidence="1" id="KW-0560">Oxidoreductase</keyword>
<dbReference type="SUPFAM" id="SSF48113">
    <property type="entry name" value="Heme-dependent peroxidases"/>
    <property type="match status" value="2"/>
</dbReference>
<dbReference type="GO" id="GO:0005576">
    <property type="term" value="C:extracellular region"/>
    <property type="evidence" value="ECO:0007669"/>
    <property type="project" value="UniProtKB-SubCell"/>
</dbReference>
<dbReference type="Gene3D" id="1.10.640.10">
    <property type="entry name" value="Haem peroxidase domain superfamily, animal type"/>
    <property type="match status" value="2"/>
</dbReference>
<proteinExistence type="predicted"/>
<keyword evidence="3" id="KW-1185">Reference proteome</keyword>
<gene>
    <name evidence="2" type="ORF">OFLC_LOCUS5044</name>
</gene>
<dbReference type="PANTHER" id="PTHR11475">
    <property type="entry name" value="OXIDASE/PEROXIDASE"/>
    <property type="match status" value="1"/>
</dbReference>
<dbReference type="Pfam" id="PF03098">
    <property type="entry name" value="An_peroxidase"/>
    <property type="match status" value="2"/>
</dbReference>
<dbReference type="EMBL" id="UZAJ01004137">
    <property type="protein sequence ID" value="VDO41870.1"/>
    <property type="molecule type" value="Genomic_DNA"/>
</dbReference>
<dbReference type="Proteomes" id="UP000267606">
    <property type="component" value="Unassembled WGS sequence"/>
</dbReference>
<dbReference type="InterPro" id="IPR019791">
    <property type="entry name" value="Haem_peroxidase_animal"/>
</dbReference>
<evidence type="ECO:0000313" key="2">
    <source>
        <dbReference type="EMBL" id="VDO41870.1"/>
    </source>
</evidence>
<dbReference type="InterPro" id="IPR037120">
    <property type="entry name" value="Haem_peroxidase_sf_animal"/>
</dbReference>
<dbReference type="GO" id="GO:0006979">
    <property type="term" value="P:response to oxidative stress"/>
    <property type="evidence" value="ECO:0007669"/>
    <property type="project" value="InterPro"/>
</dbReference>
<accession>A0A3P7V3A9</accession>